<dbReference type="Proteomes" id="UP000228921">
    <property type="component" value="Unassembled WGS sequence"/>
</dbReference>
<evidence type="ECO:0000313" key="2">
    <source>
        <dbReference type="Proteomes" id="UP000228921"/>
    </source>
</evidence>
<evidence type="ECO:0000313" key="1">
    <source>
        <dbReference type="EMBL" id="PJF31378.1"/>
    </source>
</evidence>
<gene>
    <name evidence="1" type="ORF">CUN51_03340</name>
</gene>
<name>A0A2M8P1F5_9CHLR</name>
<proteinExistence type="predicted"/>
<organism evidence="1 2">
    <name type="scientific">Candidatus Thermofonsia Clade 1 bacterium</name>
    <dbReference type="NCBI Taxonomy" id="2364210"/>
    <lineage>
        <taxon>Bacteria</taxon>
        <taxon>Bacillati</taxon>
        <taxon>Chloroflexota</taxon>
        <taxon>Candidatus Thermofontia</taxon>
        <taxon>Candidatus Thermofonsia Clade 1</taxon>
    </lineage>
</organism>
<sequence length="181" mass="21158">MSVQTEPPAPVRYVAFDPNTEIIGAMLQGTVYSMEREELLPLLRKHGFEHIELDKWYPLQRVLDLFTDIVNHEGGMFNMVAIGMKAGEVFQFPPEITSFEQSLELADTLNRAAYRNGDPGTIRAEKLGERHYRMHVHLPFPQDLHYGIWWAVAKRLVPDMHTLKIRREVIDQYTSIYEFQW</sequence>
<reference evidence="1 2" key="1">
    <citation type="submission" date="2017-11" db="EMBL/GenBank/DDBJ databases">
        <title>Evolution of Phototrophy in the Chloroflexi Phylum Driven by Horizontal Gene Transfer.</title>
        <authorList>
            <person name="Ward L.M."/>
            <person name="Hemp J."/>
            <person name="Shih P.M."/>
            <person name="Mcglynn S.E."/>
            <person name="Fischer W."/>
        </authorList>
    </citation>
    <scope>NUCLEOTIDE SEQUENCE [LARGE SCALE GENOMIC DNA]</scope>
    <source>
        <strain evidence="1">CP2_2F</strain>
    </source>
</reference>
<dbReference type="EMBL" id="PGTK01000003">
    <property type="protein sequence ID" value="PJF31378.1"/>
    <property type="molecule type" value="Genomic_DNA"/>
</dbReference>
<comment type="caution">
    <text evidence="1">The sequence shown here is derived from an EMBL/GenBank/DDBJ whole genome shotgun (WGS) entry which is preliminary data.</text>
</comment>
<protein>
    <submittedName>
        <fullName evidence="1">Uncharacterized protein</fullName>
    </submittedName>
</protein>
<accession>A0A2M8P1F5</accession>
<dbReference type="AlphaFoldDB" id="A0A2M8P1F5"/>